<evidence type="ECO:0000313" key="5">
    <source>
        <dbReference type="Proteomes" id="UP000465301"/>
    </source>
</evidence>
<dbReference type="SUPFAM" id="SSF55785">
    <property type="entry name" value="PYP-like sensor domain (PAS domain)"/>
    <property type="match status" value="2"/>
</dbReference>
<dbReference type="EMBL" id="BLLA01000001">
    <property type="protein sequence ID" value="GFG98638.1"/>
    <property type="molecule type" value="Genomic_DNA"/>
</dbReference>
<dbReference type="Gene3D" id="3.30.70.270">
    <property type="match status" value="1"/>
</dbReference>
<feature type="domain" description="PAS" evidence="1">
    <location>
        <begin position="333"/>
        <end position="404"/>
    </location>
</feature>
<dbReference type="InterPro" id="IPR052155">
    <property type="entry name" value="Biofilm_reg_signaling"/>
</dbReference>
<sequence length="608" mass="65849">MSASCGRRAVPDATASYHFARPPARSAGNESYEAGRLQKLASFEVLDTPPEKAVDDLTALAAHLCATPMAFVGLIDADRQWLKSRQGVAFTEIPRDDAFCVHPRCNRDVVVVSDTRRDCGLTHSPLMTALPELRFYARAPLMTADGYVLGALCVLDTAPRTLSELQRHHLKVVAAQVISQFELRRQTRVLPSVLEERSAALVALRAKQRILDGVLNHTDVLMYAKDLEGRFVLANPAVERATHAGSGELIGRTDHDVLPVQMADRYRSNDLHIIATRQWQVFVEDLVDPDGSTRAYRSTKFPLIDDTGEVIGIGGVSTDVTELDAARAAHAEAEQRWRALVEQSLVAVAVIGANGRILYANPQAAALCGAHSSSEIEGRLALSLIAPGTEESMQTMIEAVLAGGPPLRARQWRVQQVSGAQITVEFNATGINYLGGAAVQVEFRDITVAAAAHAALERIASTDPLTGLLNRRAWDAALQALLDGGGCVPLVIAFIDLDRFKAYNDFHGHSAGDALLRDFAGAARAVLRDQDVLVRWGGEEFVVALPDTNAEQAARIFERVRSSVPAGQTCSIGFTTWNPPEALNAALVRADQALYQAKRRGRDQVARG</sequence>
<dbReference type="SUPFAM" id="SSF55781">
    <property type="entry name" value="GAF domain-like"/>
    <property type="match status" value="1"/>
</dbReference>
<dbReference type="InterPro" id="IPR000160">
    <property type="entry name" value="GGDEF_dom"/>
</dbReference>
<proteinExistence type="predicted"/>
<dbReference type="InterPro" id="IPR029016">
    <property type="entry name" value="GAF-like_dom_sf"/>
</dbReference>
<evidence type="ECO:0008006" key="6">
    <source>
        <dbReference type="Google" id="ProtNLM"/>
    </source>
</evidence>
<dbReference type="Pfam" id="PF00990">
    <property type="entry name" value="GGDEF"/>
    <property type="match status" value="1"/>
</dbReference>
<dbReference type="PANTHER" id="PTHR44757">
    <property type="entry name" value="DIGUANYLATE CYCLASE DGCP"/>
    <property type="match status" value="1"/>
</dbReference>
<dbReference type="NCBIfam" id="TIGR00254">
    <property type="entry name" value="GGDEF"/>
    <property type="match status" value="1"/>
</dbReference>
<dbReference type="Pfam" id="PF01590">
    <property type="entry name" value="GAF"/>
    <property type="match status" value="1"/>
</dbReference>
<dbReference type="Gene3D" id="3.30.450.20">
    <property type="entry name" value="PAS domain"/>
    <property type="match status" value="2"/>
</dbReference>
<keyword evidence="5" id="KW-1185">Reference proteome</keyword>
<dbReference type="SMART" id="SM00267">
    <property type="entry name" value="GGDEF"/>
    <property type="match status" value="1"/>
</dbReference>
<dbReference type="SMART" id="SM00091">
    <property type="entry name" value="PAS"/>
    <property type="match status" value="2"/>
</dbReference>
<organism evidence="4 5">
    <name type="scientific">Mycobacterium timonense</name>
    <dbReference type="NCBI Taxonomy" id="701043"/>
    <lineage>
        <taxon>Bacteria</taxon>
        <taxon>Bacillati</taxon>
        <taxon>Actinomycetota</taxon>
        <taxon>Actinomycetes</taxon>
        <taxon>Mycobacteriales</taxon>
        <taxon>Mycobacteriaceae</taxon>
        <taxon>Mycobacterium</taxon>
        <taxon>Mycobacterium avium complex (MAC)</taxon>
    </lineage>
</organism>
<dbReference type="PROSITE" id="PS50887">
    <property type="entry name" value="GGDEF"/>
    <property type="match status" value="1"/>
</dbReference>
<dbReference type="PROSITE" id="PS50113">
    <property type="entry name" value="PAC"/>
    <property type="match status" value="1"/>
</dbReference>
<dbReference type="InterPro" id="IPR000014">
    <property type="entry name" value="PAS"/>
</dbReference>
<evidence type="ECO:0000259" key="1">
    <source>
        <dbReference type="PROSITE" id="PS50112"/>
    </source>
</evidence>
<name>A0A7I9ZCT7_9MYCO</name>
<evidence type="ECO:0000313" key="4">
    <source>
        <dbReference type="EMBL" id="GFG98638.1"/>
    </source>
</evidence>
<feature type="domain" description="PAC" evidence="2">
    <location>
        <begin position="277"/>
        <end position="332"/>
    </location>
</feature>
<dbReference type="InterPro" id="IPR013656">
    <property type="entry name" value="PAS_4"/>
</dbReference>
<dbReference type="SUPFAM" id="SSF55073">
    <property type="entry name" value="Nucleotide cyclase"/>
    <property type="match status" value="1"/>
</dbReference>
<dbReference type="AlphaFoldDB" id="A0A7I9ZCT7"/>
<dbReference type="InterPro" id="IPR035965">
    <property type="entry name" value="PAS-like_dom_sf"/>
</dbReference>
<evidence type="ECO:0000259" key="3">
    <source>
        <dbReference type="PROSITE" id="PS50887"/>
    </source>
</evidence>
<dbReference type="PROSITE" id="PS50112">
    <property type="entry name" value="PAS"/>
    <property type="match status" value="1"/>
</dbReference>
<dbReference type="CDD" id="cd00130">
    <property type="entry name" value="PAS"/>
    <property type="match status" value="2"/>
</dbReference>
<dbReference type="PANTHER" id="PTHR44757:SF2">
    <property type="entry name" value="BIOFILM ARCHITECTURE MAINTENANCE PROTEIN MBAA"/>
    <property type="match status" value="1"/>
</dbReference>
<feature type="domain" description="GGDEF" evidence="3">
    <location>
        <begin position="488"/>
        <end position="608"/>
    </location>
</feature>
<gene>
    <name evidence="4" type="ORF">MTIM_45170</name>
</gene>
<dbReference type="InterPro" id="IPR029787">
    <property type="entry name" value="Nucleotide_cyclase"/>
</dbReference>
<dbReference type="Pfam" id="PF08448">
    <property type="entry name" value="PAS_4"/>
    <property type="match status" value="2"/>
</dbReference>
<dbReference type="FunFam" id="3.30.70.270:FF:000001">
    <property type="entry name" value="Diguanylate cyclase domain protein"/>
    <property type="match status" value="1"/>
</dbReference>
<dbReference type="Proteomes" id="UP000465301">
    <property type="component" value="Unassembled WGS sequence"/>
</dbReference>
<dbReference type="CDD" id="cd01949">
    <property type="entry name" value="GGDEF"/>
    <property type="match status" value="1"/>
</dbReference>
<dbReference type="NCBIfam" id="TIGR00229">
    <property type="entry name" value="sensory_box"/>
    <property type="match status" value="2"/>
</dbReference>
<dbReference type="InterPro" id="IPR003018">
    <property type="entry name" value="GAF"/>
</dbReference>
<reference evidence="4 5" key="1">
    <citation type="journal article" date="2019" name="Emerg. Microbes Infect.">
        <title>Comprehensive subspecies identification of 175 nontuberculous mycobacteria species based on 7547 genomic profiles.</title>
        <authorList>
            <person name="Matsumoto Y."/>
            <person name="Kinjo T."/>
            <person name="Motooka D."/>
            <person name="Nabeya D."/>
            <person name="Jung N."/>
            <person name="Uechi K."/>
            <person name="Horii T."/>
            <person name="Iida T."/>
            <person name="Fujita J."/>
            <person name="Nakamura S."/>
        </authorList>
    </citation>
    <scope>NUCLEOTIDE SEQUENCE [LARGE SCALE GENOMIC DNA]</scope>
    <source>
        <strain evidence="4 5">JCM 30726</strain>
    </source>
</reference>
<protein>
    <recommendedName>
        <fullName evidence="6">Diguanylate cyclase</fullName>
    </recommendedName>
</protein>
<comment type="caution">
    <text evidence="4">The sequence shown here is derived from an EMBL/GenBank/DDBJ whole genome shotgun (WGS) entry which is preliminary data.</text>
</comment>
<accession>A0A7I9ZCT7</accession>
<evidence type="ECO:0000259" key="2">
    <source>
        <dbReference type="PROSITE" id="PS50113"/>
    </source>
</evidence>
<dbReference type="InterPro" id="IPR000700">
    <property type="entry name" value="PAS-assoc_C"/>
</dbReference>
<dbReference type="Gene3D" id="3.30.450.40">
    <property type="match status" value="1"/>
</dbReference>
<dbReference type="InterPro" id="IPR043128">
    <property type="entry name" value="Rev_trsase/Diguanyl_cyclase"/>
</dbReference>